<dbReference type="InterPro" id="IPR017946">
    <property type="entry name" value="PLC-like_Pdiesterase_TIM-brl"/>
</dbReference>
<comment type="caution">
    <text evidence="2">The sequence shown here is derived from an EMBL/GenBank/DDBJ whole genome shotgun (WGS) entry which is preliminary data.</text>
</comment>
<dbReference type="PANTHER" id="PTHR46211:SF1">
    <property type="entry name" value="GLYCEROPHOSPHODIESTER PHOSPHODIESTERASE, CYTOPLASMIC"/>
    <property type="match status" value="1"/>
</dbReference>
<dbReference type="InterPro" id="IPR030395">
    <property type="entry name" value="GP_PDE_dom"/>
</dbReference>
<dbReference type="Gene3D" id="3.20.20.190">
    <property type="entry name" value="Phosphatidylinositol (PI) phosphodiesterase"/>
    <property type="match status" value="1"/>
</dbReference>
<dbReference type="EMBL" id="RBKU01000001">
    <property type="protein sequence ID" value="RKR85149.1"/>
    <property type="molecule type" value="Genomic_DNA"/>
</dbReference>
<dbReference type="OrthoDB" id="384721at2"/>
<gene>
    <name evidence="2" type="ORF">BDD43_5409</name>
</gene>
<dbReference type="AlphaFoldDB" id="A0A495JAR3"/>
<sequence length="75" mass="8395">MTEQLDWLTSRPIAHRGLHDRENSVPENSMSAFENAIAHNYAIELDVHVTLSHEVVVFHDDSLNPNSANLGSLCQ</sequence>
<evidence type="ECO:0000313" key="3">
    <source>
        <dbReference type="Proteomes" id="UP000268007"/>
    </source>
</evidence>
<dbReference type="GO" id="GO:0008081">
    <property type="term" value="F:phosphoric diester hydrolase activity"/>
    <property type="evidence" value="ECO:0007669"/>
    <property type="project" value="InterPro"/>
</dbReference>
<reference evidence="2 3" key="1">
    <citation type="submission" date="2018-10" db="EMBL/GenBank/DDBJ databases">
        <title>Genomic Encyclopedia of Archaeal and Bacterial Type Strains, Phase II (KMG-II): from individual species to whole genera.</title>
        <authorList>
            <person name="Goeker M."/>
        </authorList>
    </citation>
    <scope>NUCLEOTIDE SEQUENCE [LARGE SCALE GENOMIC DNA]</scope>
    <source>
        <strain evidence="2 3">DSM 18602</strain>
    </source>
</reference>
<protein>
    <submittedName>
        <fullName evidence="2">Glycerophosphoryl diester phosphodiesterase family protein</fullName>
    </submittedName>
</protein>
<evidence type="ECO:0000259" key="1">
    <source>
        <dbReference type="PROSITE" id="PS51704"/>
    </source>
</evidence>
<feature type="domain" description="GP-PDE" evidence="1">
    <location>
        <begin position="10"/>
        <end position="75"/>
    </location>
</feature>
<dbReference type="Pfam" id="PF03009">
    <property type="entry name" value="GDPD"/>
    <property type="match status" value="1"/>
</dbReference>
<dbReference type="PANTHER" id="PTHR46211">
    <property type="entry name" value="GLYCEROPHOSPHORYL DIESTER PHOSPHODIESTERASE"/>
    <property type="match status" value="1"/>
</dbReference>
<dbReference type="GO" id="GO:0006629">
    <property type="term" value="P:lipid metabolic process"/>
    <property type="evidence" value="ECO:0007669"/>
    <property type="project" value="InterPro"/>
</dbReference>
<dbReference type="SUPFAM" id="SSF51695">
    <property type="entry name" value="PLC-like phosphodiesterases"/>
    <property type="match status" value="1"/>
</dbReference>
<accession>A0A495JAR3</accession>
<name>A0A495JAR3_9SPHI</name>
<organism evidence="2 3">
    <name type="scientific">Mucilaginibacter gracilis</name>
    <dbReference type="NCBI Taxonomy" id="423350"/>
    <lineage>
        <taxon>Bacteria</taxon>
        <taxon>Pseudomonadati</taxon>
        <taxon>Bacteroidota</taxon>
        <taxon>Sphingobacteriia</taxon>
        <taxon>Sphingobacteriales</taxon>
        <taxon>Sphingobacteriaceae</taxon>
        <taxon>Mucilaginibacter</taxon>
    </lineage>
</organism>
<dbReference type="PROSITE" id="PS51704">
    <property type="entry name" value="GP_PDE"/>
    <property type="match status" value="1"/>
</dbReference>
<dbReference type="Proteomes" id="UP000268007">
    <property type="component" value="Unassembled WGS sequence"/>
</dbReference>
<evidence type="ECO:0000313" key="2">
    <source>
        <dbReference type="EMBL" id="RKR85149.1"/>
    </source>
</evidence>
<dbReference type="RefSeq" id="WP_121201224.1">
    <property type="nucleotide sequence ID" value="NZ_RBKU01000001.1"/>
</dbReference>
<proteinExistence type="predicted"/>
<keyword evidence="3" id="KW-1185">Reference proteome</keyword>